<evidence type="ECO:0000259" key="6">
    <source>
        <dbReference type="Pfam" id="PF07980"/>
    </source>
</evidence>
<evidence type="ECO:0000256" key="1">
    <source>
        <dbReference type="ARBA" id="ARBA00004442"/>
    </source>
</evidence>
<gene>
    <name evidence="8" type="ORF">DYBT9623_00083</name>
</gene>
<dbReference type="CDD" id="cd08977">
    <property type="entry name" value="SusD"/>
    <property type="match status" value="1"/>
</dbReference>
<evidence type="ECO:0000256" key="5">
    <source>
        <dbReference type="ARBA" id="ARBA00023237"/>
    </source>
</evidence>
<keyword evidence="3" id="KW-0732">Signal</keyword>
<comment type="similarity">
    <text evidence="2">Belongs to the SusD family.</text>
</comment>
<accession>A0ABM8UJ22</accession>
<dbReference type="InterPro" id="IPR033985">
    <property type="entry name" value="SusD-like_N"/>
</dbReference>
<keyword evidence="5" id="KW-0998">Cell outer membrane</keyword>
<dbReference type="InterPro" id="IPR012944">
    <property type="entry name" value="SusD_RagB_dom"/>
</dbReference>
<comment type="subcellular location">
    <subcellularLocation>
        <location evidence="1">Cell outer membrane</location>
    </subcellularLocation>
</comment>
<dbReference type="RefSeq" id="WP_215231547.1">
    <property type="nucleotide sequence ID" value="NZ_CAJRAU010000001.1"/>
</dbReference>
<dbReference type="Pfam" id="PF07980">
    <property type="entry name" value="SusD_RagB"/>
    <property type="match status" value="1"/>
</dbReference>
<sequence>MKFTKYILLIFCCIAVTSCDDYLERFPLDNPSDETFLRTEAELDLAVTGVYNTLWFGGAGDVNGPFFQMLDAATDIGWERNTSSLQNLGMGNANADNAMISSYWSGFYRGIGRCNYILSKAEPLAAIVPEAKYNRLMAEVRFLRAYFYSIINELYGGVPLLTKPVLLNESQLPRNTKDEVTDFIIAELDAIAPALLAETGTVNKGRANKGAALALKSRIALFNKRYEAAAQAASELMKLGTYSLHGDFTQLFQYAGQGSKEIIFSVQYLKGTKVHSLPRFFFSRIALGHSNKIPVQALVDSYACIDGLPIDKSPLFDPKKPFANRDPRLTQTVVLPQTRFINYLFETHPDSLMTLDYSTTPARRVQNVEATHAYATFSGYLWRKYTDVADFPDIDNSELGVILFRYAEVLLNYAEAKIELNQLDASVYEAINAVRQRPGVNMTAVTAGKTQAELRSIIRIERKSEFAGEGLRLFDIRRWNIGEDVMKGPLRGRIRNAFLSSAPRIDENGTPHYENVANASQMRVIETRSYSNERDNLWPIPRLEREVNPTLTQNPNY</sequence>
<dbReference type="SUPFAM" id="SSF48452">
    <property type="entry name" value="TPR-like"/>
    <property type="match status" value="1"/>
</dbReference>
<reference evidence="8 9" key="1">
    <citation type="submission" date="2021-04" db="EMBL/GenBank/DDBJ databases">
        <authorList>
            <person name="Rodrigo-Torres L."/>
            <person name="Arahal R. D."/>
            <person name="Lucena T."/>
        </authorList>
    </citation>
    <scope>NUCLEOTIDE SEQUENCE [LARGE SCALE GENOMIC DNA]</scope>
    <source>
        <strain evidence="8 9">CECT 9623</strain>
    </source>
</reference>
<evidence type="ECO:0000313" key="8">
    <source>
        <dbReference type="EMBL" id="CAG5067363.1"/>
    </source>
</evidence>
<evidence type="ECO:0000259" key="7">
    <source>
        <dbReference type="Pfam" id="PF14322"/>
    </source>
</evidence>
<feature type="domain" description="SusD-like N-terminal" evidence="7">
    <location>
        <begin position="34"/>
        <end position="221"/>
    </location>
</feature>
<evidence type="ECO:0000256" key="3">
    <source>
        <dbReference type="ARBA" id="ARBA00022729"/>
    </source>
</evidence>
<evidence type="ECO:0000256" key="4">
    <source>
        <dbReference type="ARBA" id="ARBA00023136"/>
    </source>
</evidence>
<keyword evidence="4" id="KW-0472">Membrane</keyword>
<keyword evidence="9" id="KW-1185">Reference proteome</keyword>
<dbReference type="EMBL" id="CAJRAU010000001">
    <property type="protein sequence ID" value="CAG5067363.1"/>
    <property type="molecule type" value="Genomic_DNA"/>
</dbReference>
<dbReference type="Gene3D" id="1.25.40.390">
    <property type="match status" value="1"/>
</dbReference>
<dbReference type="Pfam" id="PF14322">
    <property type="entry name" value="SusD-like_3"/>
    <property type="match status" value="1"/>
</dbReference>
<comment type="caution">
    <text evidence="8">The sequence shown here is derived from an EMBL/GenBank/DDBJ whole genome shotgun (WGS) entry which is preliminary data.</text>
</comment>
<dbReference type="Proteomes" id="UP000679725">
    <property type="component" value="Unassembled WGS sequence"/>
</dbReference>
<evidence type="ECO:0000256" key="2">
    <source>
        <dbReference type="ARBA" id="ARBA00006275"/>
    </source>
</evidence>
<name>A0ABM8UJ22_9BACT</name>
<protein>
    <recommendedName>
        <fullName evidence="10">Starch-binding associating with outer membrane</fullName>
    </recommendedName>
</protein>
<organism evidence="8 9">
    <name type="scientific">Dyadobacter linearis</name>
    <dbReference type="NCBI Taxonomy" id="2823330"/>
    <lineage>
        <taxon>Bacteria</taxon>
        <taxon>Pseudomonadati</taxon>
        <taxon>Bacteroidota</taxon>
        <taxon>Cytophagia</taxon>
        <taxon>Cytophagales</taxon>
        <taxon>Spirosomataceae</taxon>
        <taxon>Dyadobacter</taxon>
    </lineage>
</organism>
<proteinExistence type="inferred from homology"/>
<feature type="domain" description="RagB/SusD" evidence="6">
    <location>
        <begin position="288"/>
        <end position="557"/>
    </location>
</feature>
<dbReference type="PROSITE" id="PS51257">
    <property type="entry name" value="PROKAR_LIPOPROTEIN"/>
    <property type="match status" value="1"/>
</dbReference>
<evidence type="ECO:0008006" key="10">
    <source>
        <dbReference type="Google" id="ProtNLM"/>
    </source>
</evidence>
<dbReference type="InterPro" id="IPR011990">
    <property type="entry name" value="TPR-like_helical_dom_sf"/>
</dbReference>
<evidence type="ECO:0000313" key="9">
    <source>
        <dbReference type="Proteomes" id="UP000679725"/>
    </source>
</evidence>